<dbReference type="AlphaFoldDB" id="A0A4Q1D504"/>
<sequence>MNIEIVAGSPRVQSKTRRVARYLQQHLSATSNHQVQLLDVRDWALPLLQEEVFTSVSSTPETLQPLASRMFNADAFIMVSPEYNGSYTPAIKILFDHFPKQEHKAFGIVTASPGALGGIRASQQMQLLINGLFGIGSPYMLITPHIDKKFDEAGNLIDPSFQKNIDVFVSEFLWLAESLTPATKAL</sequence>
<dbReference type="InterPro" id="IPR005025">
    <property type="entry name" value="FMN_Rdtase-like_dom"/>
</dbReference>
<dbReference type="InterPro" id="IPR029039">
    <property type="entry name" value="Flavoprotein-like_sf"/>
</dbReference>
<comment type="caution">
    <text evidence="2">The sequence shown here is derived from an EMBL/GenBank/DDBJ whole genome shotgun (WGS) entry which is preliminary data.</text>
</comment>
<dbReference type="PANTHER" id="PTHR30543">
    <property type="entry name" value="CHROMATE REDUCTASE"/>
    <property type="match status" value="1"/>
</dbReference>
<dbReference type="GO" id="GO:0010181">
    <property type="term" value="F:FMN binding"/>
    <property type="evidence" value="ECO:0007669"/>
    <property type="project" value="TreeGrafter"/>
</dbReference>
<dbReference type="EMBL" id="SDHZ01000002">
    <property type="protein sequence ID" value="RXK83582.1"/>
    <property type="molecule type" value="Genomic_DNA"/>
</dbReference>
<dbReference type="Pfam" id="PF03358">
    <property type="entry name" value="FMN_red"/>
    <property type="match status" value="1"/>
</dbReference>
<dbReference type="OrthoDB" id="9812295at2"/>
<organism evidence="2 3">
    <name type="scientific">Filimonas effusa</name>
    <dbReference type="NCBI Taxonomy" id="2508721"/>
    <lineage>
        <taxon>Bacteria</taxon>
        <taxon>Pseudomonadati</taxon>
        <taxon>Bacteroidota</taxon>
        <taxon>Chitinophagia</taxon>
        <taxon>Chitinophagales</taxon>
        <taxon>Chitinophagaceae</taxon>
        <taxon>Filimonas</taxon>
    </lineage>
</organism>
<evidence type="ECO:0000259" key="1">
    <source>
        <dbReference type="Pfam" id="PF03358"/>
    </source>
</evidence>
<dbReference type="RefSeq" id="WP_129004634.1">
    <property type="nucleotide sequence ID" value="NZ_SDHZ01000002.1"/>
</dbReference>
<accession>A0A4Q1D504</accession>
<feature type="domain" description="NADPH-dependent FMN reductase-like" evidence="1">
    <location>
        <begin position="1"/>
        <end position="130"/>
    </location>
</feature>
<gene>
    <name evidence="2" type="ORF">ESB13_15955</name>
</gene>
<protein>
    <submittedName>
        <fullName evidence="2">NADPH-dependent oxidoreductase</fullName>
    </submittedName>
</protein>
<name>A0A4Q1D504_9BACT</name>
<dbReference type="SUPFAM" id="SSF52218">
    <property type="entry name" value="Flavoproteins"/>
    <property type="match status" value="1"/>
</dbReference>
<dbReference type="GO" id="GO:0016491">
    <property type="term" value="F:oxidoreductase activity"/>
    <property type="evidence" value="ECO:0007669"/>
    <property type="project" value="InterPro"/>
</dbReference>
<proteinExistence type="predicted"/>
<dbReference type="GO" id="GO:0005829">
    <property type="term" value="C:cytosol"/>
    <property type="evidence" value="ECO:0007669"/>
    <property type="project" value="TreeGrafter"/>
</dbReference>
<dbReference type="PANTHER" id="PTHR30543:SF21">
    <property type="entry name" value="NAD(P)H-DEPENDENT FMN REDUCTASE LOT6"/>
    <property type="match status" value="1"/>
</dbReference>
<dbReference type="InterPro" id="IPR050712">
    <property type="entry name" value="NAD(P)H-dep_reductase"/>
</dbReference>
<evidence type="ECO:0000313" key="2">
    <source>
        <dbReference type="EMBL" id="RXK83582.1"/>
    </source>
</evidence>
<evidence type="ECO:0000313" key="3">
    <source>
        <dbReference type="Proteomes" id="UP000290545"/>
    </source>
</evidence>
<reference evidence="2 3" key="1">
    <citation type="submission" date="2019-01" db="EMBL/GenBank/DDBJ databases">
        <title>Filimonas sp. strain TTM-71.</title>
        <authorList>
            <person name="Chen W.-M."/>
        </authorList>
    </citation>
    <scope>NUCLEOTIDE SEQUENCE [LARGE SCALE GENOMIC DNA]</scope>
    <source>
        <strain evidence="2 3">TTM-71</strain>
    </source>
</reference>
<keyword evidence="3" id="KW-1185">Reference proteome</keyword>
<dbReference type="Proteomes" id="UP000290545">
    <property type="component" value="Unassembled WGS sequence"/>
</dbReference>
<dbReference type="Gene3D" id="3.40.50.360">
    <property type="match status" value="1"/>
</dbReference>